<evidence type="ECO:0000313" key="4">
    <source>
        <dbReference type="EMBL" id="OLZ71754.1"/>
    </source>
</evidence>
<dbReference type="PANTHER" id="PTHR43861:SF1">
    <property type="entry name" value="TRANS-ACONITATE 2-METHYLTRANSFERASE"/>
    <property type="match status" value="1"/>
</dbReference>
<feature type="domain" description="Methyltransferase" evidence="3">
    <location>
        <begin position="25"/>
        <end position="112"/>
    </location>
</feature>
<dbReference type="Pfam" id="PF13649">
    <property type="entry name" value="Methyltransf_25"/>
    <property type="match status" value="1"/>
</dbReference>
<evidence type="ECO:0000256" key="1">
    <source>
        <dbReference type="ARBA" id="ARBA00022603"/>
    </source>
</evidence>
<keyword evidence="2" id="KW-0808">Transferase</keyword>
<gene>
    <name evidence="4" type="ORF">AVW11_05815</name>
</gene>
<name>A0ABX3GBE2_9ACTN</name>
<dbReference type="CDD" id="cd02440">
    <property type="entry name" value="AdoMet_MTases"/>
    <property type="match status" value="1"/>
</dbReference>
<dbReference type="SUPFAM" id="SSF53335">
    <property type="entry name" value="S-adenosyl-L-methionine-dependent methyltransferases"/>
    <property type="match status" value="1"/>
</dbReference>
<dbReference type="GO" id="GO:0008168">
    <property type="term" value="F:methyltransferase activity"/>
    <property type="evidence" value="ECO:0007669"/>
    <property type="project" value="UniProtKB-KW"/>
</dbReference>
<reference evidence="4 5" key="1">
    <citation type="submission" date="2016-01" db="EMBL/GenBank/DDBJ databases">
        <title>Streptomyces amritsarensis strain MTCC 11845 genome sequencing and assembly.</title>
        <authorList>
            <person name="Sharma D."/>
            <person name="Nair G.R."/>
            <person name="Kaur G."/>
            <person name="Manhas R.K."/>
            <person name="Mayilraj S."/>
        </authorList>
    </citation>
    <scope>NUCLEOTIDE SEQUENCE [LARGE SCALE GENOMIC DNA]</scope>
    <source>
        <strain evidence="4 5">MTCC 11845</strain>
    </source>
</reference>
<keyword evidence="1 4" id="KW-0489">Methyltransferase</keyword>
<protein>
    <submittedName>
        <fullName evidence="4">SAM-dependent methyltransferase</fullName>
    </submittedName>
</protein>
<evidence type="ECO:0000313" key="5">
    <source>
        <dbReference type="Proteomes" id="UP000187151"/>
    </source>
</evidence>
<accession>A0ABX3GBE2</accession>
<dbReference type="Proteomes" id="UP000187151">
    <property type="component" value="Unassembled WGS sequence"/>
</dbReference>
<dbReference type="EMBL" id="MQUR01000008">
    <property type="protein sequence ID" value="OLZ71754.1"/>
    <property type="molecule type" value="Genomic_DNA"/>
</dbReference>
<keyword evidence="5" id="KW-1185">Reference proteome</keyword>
<dbReference type="GO" id="GO:0032259">
    <property type="term" value="P:methylation"/>
    <property type="evidence" value="ECO:0007669"/>
    <property type="project" value="UniProtKB-KW"/>
</dbReference>
<dbReference type="RefSeq" id="WP_030838238.1">
    <property type="nucleotide sequence ID" value="NZ_JBHYUY010000023.1"/>
</dbReference>
<dbReference type="Gene3D" id="3.40.50.150">
    <property type="entry name" value="Vaccinia Virus protein VP39"/>
    <property type="match status" value="1"/>
</dbReference>
<dbReference type="InterPro" id="IPR029063">
    <property type="entry name" value="SAM-dependent_MTases_sf"/>
</dbReference>
<evidence type="ECO:0000256" key="2">
    <source>
        <dbReference type="ARBA" id="ARBA00022679"/>
    </source>
</evidence>
<evidence type="ECO:0000259" key="3">
    <source>
        <dbReference type="Pfam" id="PF13649"/>
    </source>
</evidence>
<comment type="caution">
    <text evidence="4">The sequence shown here is derived from an EMBL/GenBank/DDBJ whole genome shotgun (WGS) entry which is preliminary data.</text>
</comment>
<sequence>MPFNHNDHYHDLLLRELPAAGRRALDIGCGNGKFAQKLALRGMAVDAVDADGDVIAAAREEAGALGLPAEIRFEQADITRMTLPPNTYDYISCLASIHHVPLETVERLREALTADGVLVILGCYRETTLPDHVVSALAVPVNAAYRLAVFAWEQRPAVRRNAPRRLPEAPVAAPRVSLAQIREYASTRLPRSDIRRLLFWRYLLVFRNGRGAGAR</sequence>
<dbReference type="InterPro" id="IPR041698">
    <property type="entry name" value="Methyltransf_25"/>
</dbReference>
<dbReference type="PANTHER" id="PTHR43861">
    <property type="entry name" value="TRANS-ACONITATE 2-METHYLTRANSFERASE-RELATED"/>
    <property type="match status" value="1"/>
</dbReference>
<proteinExistence type="predicted"/>
<organism evidence="4 5">
    <name type="scientific">Streptomyces amritsarensis</name>
    <dbReference type="NCBI Taxonomy" id="681158"/>
    <lineage>
        <taxon>Bacteria</taxon>
        <taxon>Bacillati</taxon>
        <taxon>Actinomycetota</taxon>
        <taxon>Actinomycetes</taxon>
        <taxon>Kitasatosporales</taxon>
        <taxon>Streptomycetaceae</taxon>
        <taxon>Streptomyces</taxon>
    </lineage>
</organism>